<evidence type="ECO:0000313" key="2">
    <source>
        <dbReference type="Proteomes" id="UP000199529"/>
    </source>
</evidence>
<keyword evidence="1" id="KW-0378">Hydrolase</keyword>
<name>A0A1H2SSM3_9PSEU</name>
<dbReference type="AlphaFoldDB" id="A0A1H2SSM3"/>
<dbReference type="PANTHER" id="PTHR10000:SF8">
    <property type="entry name" value="HAD SUPERFAMILY HYDROLASE-LIKE, TYPE 3"/>
    <property type="match status" value="1"/>
</dbReference>
<dbReference type="EMBL" id="FNOK01000002">
    <property type="protein sequence ID" value="SDW34517.1"/>
    <property type="molecule type" value="Genomic_DNA"/>
</dbReference>
<proteinExistence type="predicted"/>
<dbReference type="OrthoDB" id="3180855at2"/>
<gene>
    <name evidence="1" type="ORF">SAMN05216215_1002316</name>
</gene>
<dbReference type="Pfam" id="PF08282">
    <property type="entry name" value="Hydrolase_3"/>
    <property type="match status" value="2"/>
</dbReference>
<reference evidence="2" key="1">
    <citation type="submission" date="2016-10" db="EMBL/GenBank/DDBJ databases">
        <authorList>
            <person name="Varghese N."/>
            <person name="Submissions S."/>
        </authorList>
    </citation>
    <scope>NUCLEOTIDE SEQUENCE [LARGE SCALE GENOMIC DNA]</scope>
    <source>
        <strain evidence="2">CGMCC 4.3530</strain>
    </source>
</reference>
<accession>A0A1H2SSM3</accession>
<dbReference type="PANTHER" id="PTHR10000">
    <property type="entry name" value="PHOSPHOSERINE PHOSPHATASE"/>
    <property type="match status" value="1"/>
</dbReference>
<sequence length="267" mass="28206">MVSDAAWKPRLIALDIDGTMLDPATQAISAAVKAAVRRAVEAGAQVVVSTGRSTLGTLPILDGLELTSGFALCSNGAVRVDVATREPVSIETFEPGPVLNELTRRLPGAIFASEDIGAGSLVTSKFPEDELHGPQQLATLDELVDHPVPRLIANWVDHEPAELLAAMTGVQLPNCTYTVDHYEPWVTVVPEGVTKGAALEKLRAELGIASEDTFAAGDGDNDIEMLRWAAHGVAMGQAVEIVRAAADEVTGPVAEDGLAAVLDRWFR</sequence>
<dbReference type="Gene3D" id="3.40.50.1000">
    <property type="entry name" value="HAD superfamily/HAD-like"/>
    <property type="match status" value="1"/>
</dbReference>
<evidence type="ECO:0000313" key="1">
    <source>
        <dbReference type="EMBL" id="SDW34517.1"/>
    </source>
</evidence>
<dbReference type="GO" id="GO:0016791">
    <property type="term" value="F:phosphatase activity"/>
    <property type="evidence" value="ECO:0007669"/>
    <property type="project" value="TreeGrafter"/>
</dbReference>
<dbReference type="GO" id="GO:0005829">
    <property type="term" value="C:cytosol"/>
    <property type="evidence" value="ECO:0007669"/>
    <property type="project" value="TreeGrafter"/>
</dbReference>
<dbReference type="Proteomes" id="UP000199529">
    <property type="component" value="Unassembled WGS sequence"/>
</dbReference>
<dbReference type="GO" id="GO:0000287">
    <property type="term" value="F:magnesium ion binding"/>
    <property type="evidence" value="ECO:0007669"/>
    <property type="project" value="TreeGrafter"/>
</dbReference>
<dbReference type="STRING" id="418495.SAMN05216215_1002316"/>
<dbReference type="InterPro" id="IPR023214">
    <property type="entry name" value="HAD_sf"/>
</dbReference>
<organism evidence="1 2">
    <name type="scientific">Saccharopolyspora shandongensis</name>
    <dbReference type="NCBI Taxonomy" id="418495"/>
    <lineage>
        <taxon>Bacteria</taxon>
        <taxon>Bacillati</taxon>
        <taxon>Actinomycetota</taxon>
        <taxon>Actinomycetes</taxon>
        <taxon>Pseudonocardiales</taxon>
        <taxon>Pseudonocardiaceae</taxon>
        <taxon>Saccharopolyspora</taxon>
    </lineage>
</organism>
<keyword evidence="2" id="KW-1185">Reference proteome</keyword>
<dbReference type="InterPro" id="IPR036412">
    <property type="entry name" value="HAD-like_sf"/>
</dbReference>
<dbReference type="SUPFAM" id="SSF56784">
    <property type="entry name" value="HAD-like"/>
    <property type="match status" value="1"/>
</dbReference>
<dbReference type="Gene3D" id="3.30.1240.10">
    <property type="match status" value="1"/>
</dbReference>
<protein>
    <submittedName>
        <fullName evidence="1">HAD-superfamily hydrolase, subfamily IIB</fullName>
    </submittedName>
</protein>